<name>A0A3P5WXE7_9RHOB</name>
<dbReference type="InterPro" id="IPR014729">
    <property type="entry name" value="Rossmann-like_a/b/a_fold"/>
</dbReference>
<dbReference type="RefSeq" id="WP_160144515.1">
    <property type="nucleotide sequence ID" value="NZ_UXAW01000033.1"/>
</dbReference>
<feature type="transmembrane region" description="Helical" evidence="1">
    <location>
        <begin position="12"/>
        <end position="33"/>
    </location>
</feature>
<dbReference type="OrthoDB" id="9809813at2"/>
<dbReference type="GO" id="GO:0005886">
    <property type="term" value="C:plasma membrane"/>
    <property type="evidence" value="ECO:0007669"/>
    <property type="project" value="TreeGrafter"/>
</dbReference>
<dbReference type="InterPro" id="IPR003848">
    <property type="entry name" value="DUF218"/>
</dbReference>
<dbReference type="Gene3D" id="3.40.50.620">
    <property type="entry name" value="HUPs"/>
    <property type="match status" value="1"/>
</dbReference>
<feature type="domain" description="DUF218" evidence="2">
    <location>
        <begin position="83"/>
        <end position="248"/>
    </location>
</feature>
<reference evidence="3 4" key="1">
    <citation type="submission" date="2018-11" db="EMBL/GenBank/DDBJ databases">
        <authorList>
            <person name="Criscuolo A."/>
        </authorList>
    </citation>
    <scope>NUCLEOTIDE SEQUENCE [LARGE SCALE GENOMIC DNA]</scope>
    <source>
        <strain evidence="3">ACIP111625</strain>
    </source>
</reference>
<protein>
    <recommendedName>
        <fullName evidence="2">DUF218 domain-containing protein</fullName>
    </recommendedName>
</protein>
<gene>
    <name evidence="3" type="ORF">XINFAN_00339</name>
</gene>
<keyword evidence="1" id="KW-0472">Membrane</keyword>
<evidence type="ECO:0000313" key="4">
    <source>
        <dbReference type="Proteomes" id="UP000277498"/>
    </source>
</evidence>
<dbReference type="EMBL" id="UXAW01000033">
    <property type="protein sequence ID" value="VDC20139.1"/>
    <property type="molecule type" value="Genomic_DNA"/>
</dbReference>
<dbReference type="InterPro" id="IPR051599">
    <property type="entry name" value="Cell_Envelope_Assoc"/>
</dbReference>
<sequence length="257" mass="27996">MDSLFFIASKLAWGLLQPGSWLVGASALALLGLILNRRRLALIAGSLGLALTLGFAALPVGDRLIHSLESRWPLPVDPASVTGIIVLGGAEETVFVPPGAQIRLNEGAERFTEGLRLALRYPEAKLVFTGGYASLTSRHGNQGEPVALRFYRDLGIDPARLVLETASRNTAENARLTLDLVQPAPGETWLLVTSAFHMQRALLSFEAAGWTGLIPWPVDYRADPSRLVIWDFPRNLRLTSVALREYIGLIAYSVFTP</sequence>
<dbReference type="CDD" id="cd06259">
    <property type="entry name" value="YdcF-like"/>
    <property type="match status" value="1"/>
</dbReference>
<feature type="transmembrane region" description="Helical" evidence="1">
    <location>
        <begin position="40"/>
        <end position="61"/>
    </location>
</feature>
<dbReference type="PANTHER" id="PTHR30336:SF4">
    <property type="entry name" value="ENVELOPE BIOGENESIS FACTOR ELYC"/>
    <property type="match status" value="1"/>
</dbReference>
<keyword evidence="1" id="KW-0812">Transmembrane</keyword>
<dbReference type="Proteomes" id="UP000277498">
    <property type="component" value="Unassembled WGS sequence"/>
</dbReference>
<organism evidence="3 4">
    <name type="scientific">Pseudogemmobacter humi</name>
    <dbReference type="NCBI Taxonomy" id="2483812"/>
    <lineage>
        <taxon>Bacteria</taxon>
        <taxon>Pseudomonadati</taxon>
        <taxon>Pseudomonadota</taxon>
        <taxon>Alphaproteobacteria</taxon>
        <taxon>Rhodobacterales</taxon>
        <taxon>Paracoccaceae</taxon>
        <taxon>Pseudogemmobacter</taxon>
    </lineage>
</organism>
<evidence type="ECO:0000256" key="1">
    <source>
        <dbReference type="SAM" id="Phobius"/>
    </source>
</evidence>
<keyword evidence="4" id="KW-1185">Reference proteome</keyword>
<dbReference type="GO" id="GO:0000270">
    <property type="term" value="P:peptidoglycan metabolic process"/>
    <property type="evidence" value="ECO:0007669"/>
    <property type="project" value="TreeGrafter"/>
</dbReference>
<dbReference type="PANTHER" id="PTHR30336">
    <property type="entry name" value="INNER MEMBRANE PROTEIN, PROBABLE PERMEASE"/>
    <property type="match status" value="1"/>
</dbReference>
<evidence type="ECO:0000313" key="3">
    <source>
        <dbReference type="EMBL" id="VDC20139.1"/>
    </source>
</evidence>
<dbReference type="GO" id="GO:0043164">
    <property type="term" value="P:Gram-negative-bacterium-type cell wall biogenesis"/>
    <property type="evidence" value="ECO:0007669"/>
    <property type="project" value="TreeGrafter"/>
</dbReference>
<dbReference type="Pfam" id="PF02698">
    <property type="entry name" value="DUF218"/>
    <property type="match status" value="1"/>
</dbReference>
<accession>A0A3P5WXE7</accession>
<proteinExistence type="predicted"/>
<evidence type="ECO:0000259" key="2">
    <source>
        <dbReference type="Pfam" id="PF02698"/>
    </source>
</evidence>
<keyword evidence="1" id="KW-1133">Transmembrane helix</keyword>
<dbReference type="AlphaFoldDB" id="A0A3P5WXE7"/>